<dbReference type="InterPro" id="IPR022724">
    <property type="entry name" value="rRNA_MeTrfase_SpoU_C"/>
</dbReference>
<dbReference type="OrthoDB" id="9794400at2"/>
<dbReference type="InterPro" id="IPR029028">
    <property type="entry name" value="Alpha/beta_knot_MTases"/>
</dbReference>
<proteinExistence type="inferred from homology"/>
<dbReference type="NCBIfam" id="NF008295">
    <property type="entry name" value="PRK11081.1"/>
    <property type="match status" value="1"/>
</dbReference>
<evidence type="ECO:0000256" key="7">
    <source>
        <dbReference type="HAMAP-Rule" id="MF_02060"/>
    </source>
</evidence>
<dbReference type="AlphaFoldDB" id="Q8KE14"/>
<dbReference type="Gene3D" id="3.40.1280.10">
    <property type="match status" value="1"/>
</dbReference>
<comment type="catalytic activity">
    <reaction evidence="7">
        <text>guanosine(18) in tRNA + S-adenosyl-L-methionine = 2'-O-methylguanosine(18) in tRNA + S-adenosyl-L-homocysteine + H(+)</text>
        <dbReference type="Rhea" id="RHEA:20077"/>
        <dbReference type="Rhea" id="RHEA-COMP:10190"/>
        <dbReference type="Rhea" id="RHEA-COMP:10192"/>
        <dbReference type="ChEBI" id="CHEBI:15378"/>
        <dbReference type="ChEBI" id="CHEBI:57856"/>
        <dbReference type="ChEBI" id="CHEBI:59789"/>
        <dbReference type="ChEBI" id="CHEBI:74269"/>
        <dbReference type="ChEBI" id="CHEBI:74445"/>
        <dbReference type="EC" id="2.1.1.34"/>
    </reaction>
</comment>
<evidence type="ECO:0000259" key="9">
    <source>
        <dbReference type="Pfam" id="PF12105"/>
    </source>
</evidence>
<dbReference type="SUPFAM" id="SSF75217">
    <property type="entry name" value="alpha/beta knot"/>
    <property type="match status" value="1"/>
</dbReference>
<organism evidence="10 11">
    <name type="scientific">Chlorobaculum tepidum (strain ATCC 49652 / DSM 12025 / NBRC 103806 / TLS)</name>
    <name type="common">Chlorobium tepidum</name>
    <dbReference type="NCBI Taxonomy" id="194439"/>
    <lineage>
        <taxon>Bacteria</taxon>
        <taxon>Pseudomonadati</taxon>
        <taxon>Chlorobiota</taxon>
        <taxon>Chlorobiia</taxon>
        <taxon>Chlorobiales</taxon>
        <taxon>Chlorobiaceae</taxon>
        <taxon>Chlorobaculum</taxon>
    </lineage>
</organism>
<dbReference type="InterPro" id="IPR033671">
    <property type="entry name" value="TrmH"/>
</dbReference>
<comment type="caution">
    <text evidence="7">Lacks conserved residue(s) required for the propagation of feature annotation.</text>
</comment>
<dbReference type="KEGG" id="cte:CT0879"/>
<keyword evidence="6 7" id="KW-0694">RNA-binding</keyword>
<feature type="domain" description="tRNA/rRNA methyltransferase SpoU type" evidence="8">
    <location>
        <begin position="34"/>
        <end position="173"/>
    </location>
</feature>
<evidence type="ECO:0000256" key="4">
    <source>
        <dbReference type="ARBA" id="ARBA00022691"/>
    </source>
</evidence>
<evidence type="ECO:0000256" key="5">
    <source>
        <dbReference type="ARBA" id="ARBA00022694"/>
    </source>
</evidence>
<reference evidence="10 11" key="1">
    <citation type="journal article" date="2002" name="Proc. Natl. Acad. Sci. U.S.A.">
        <title>The complete genome sequence of Chlorobium tepidum TLS, a photosynthetic, anaerobic, green-sulfur bacterium.</title>
        <authorList>
            <person name="Eisen J.A."/>
            <person name="Nelson K.E."/>
            <person name="Paulsen I.T."/>
            <person name="Heidelberg J.F."/>
            <person name="Wu M."/>
            <person name="Dodson R.J."/>
            <person name="Deboy R."/>
            <person name="Gwinn M.L."/>
            <person name="Nelson W.C."/>
            <person name="Haft D.H."/>
            <person name="Hickey E.K."/>
            <person name="Peterson J.D."/>
            <person name="Durkin A.S."/>
            <person name="Kolonay J.L."/>
            <person name="Yang F."/>
            <person name="Holt I."/>
            <person name="Umayam L.A."/>
            <person name="Mason T."/>
            <person name="Brenner M."/>
            <person name="Shea T.P."/>
            <person name="Parksey D."/>
            <person name="Nierman W.C."/>
            <person name="Feldblyum T.V."/>
            <person name="Hansen C.L."/>
            <person name="Craven M.B."/>
            <person name="Radune D."/>
            <person name="Vamathevan J."/>
            <person name="Khouri H."/>
            <person name="White O."/>
            <person name="Gruber T.M."/>
            <person name="Ketchum K.A."/>
            <person name="Venter J.C."/>
            <person name="Tettelin H."/>
            <person name="Bryant D.A."/>
            <person name="Fraser C.M."/>
        </authorList>
    </citation>
    <scope>NUCLEOTIDE SEQUENCE [LARGE SCALE GENOMIC DNA]</scope>
    <source>
        <strain evidence="11">ATCC 49652 / DSM 12025 / NBRC 103806 / TLS</strain>
    </source>
</reference>
<keyword evidence="4 7" id="KW-0949">S-adenosyl-L-methionine</keyword>
<comment type="similarity">
    <text evidence="7">Belongs to the class IV-like SAM-binding methyltransferase superfamily. RNA methyltransferase TrmH family.</text>
</comment>
<evidence type="ECO:0000256" key="3">
    <source>
        <dbReference type="ARBA" id="ARBA00022679"/>
    </source>
</evidence>
<dbReference type="eggNOG" id="COG0566">
    <property type="taxonomic scope" value="Bacteria"/>
</dbReference>
<dbReference type="EC" id="2.1.1.34" evidence="7"/>
<comment type="function">
    <text evidence="7">Catalyzes the 2'-O methylation of guanosine at position 18 in tRNA.</text>
</comment>
<evidence type="ECO:0000313" key="11">
    <source>
        <dbReference type="Proteomes" id="UP000001007"/>
    </source>
</evidence>
<dbReference type="PANTHER" id="PTHR43453">
    <property type="entry name" value="RRNA METHYLASE-LIKE"/>
    <property type="match status" value="1"/>
</dbReference>
<dbReference type="Pfam" id="PF00588">
    <property type="entry name" value="SpoU_methylase"/>
    <property type="match status" value="1"/>
</dbReference>
<keyword evidence="1 7" id="KW-0820">tRNA-binding</keyword>
<dbReference type="PATRIC" id="fig|194439.7.peg.797"/>
<dbReference type="STRING" id="194439.CT0879"/>
<dbReference type="GO" id="GO:0002938">
    <property type="term" value="P:tRNA guanine ribose methylation"/>
    <property type="evidence" value="ECO:0007669"/>
    <property type="project" value="UniProtKB-UniRule"/>
</dbReference>
<dbReference type="HAMAP" id="MF_02060">
    <property type="entry name" value="tRNA_methyltr_TrmH"/>
    <property type="match status" value="1"/>
</dbReference>
<evidence type="ECO:0000256" key="1">
    <source>
        <dbReference type="ARBA" id="ARBA00022555"/>
    </source>
</evidence>
<keyword evidence="3 7" id="KW-0808">Transferase</keyword>
<sequence>MPQARLRQTNLIALVSPERFRKIRELLEKRQTDLTLVMDNVNKPHNLAAIIRSCDAVGIHQVHAISYRSSIKTKQHTAAGASRWLKVHLNESFVPVGEKLRQSGMQILVAHYCPEAVNFRSIDYTRPTAIVMGEELKGPSQEALGLADNFIYIPMMGMVESLNVSVAAALILFEAQRQRQAAGLYDTRHFSDSDIERLLFEYTYPRLAAVLRDQGKPYPKLNENGAFTE</sequence>
<dbReference type="GO" id="GO:0000049">
    <property type="term" value="F:tRNA binding"/>
    <property type="evidence" value="ECO:0007669"/>
    <property type="project" value="UniProtKB-UniRule"/>
</dbReference>
<accession>Q8KE14</accession>
<name>Q8KE14_CHLTE</name>
<dbReference type="InterPro" id="IPR029026">
    <property type="entry name" value="tRNA_m1G_MTases_N"/>
</dbReference>
<dbReference type="GO" id="GO:0141100">
    <property type="term" value="F:tRNA (guanine(18)-2'-O)-methyltransferase activity"/>
    <property type="evidence" value="ECO:0007669"/>
    <property type="project" value="UniProtKB-UniRule"/>
</dbReference>
<dbReference type="CDD" id="cd18092">
    <property type="entry name" value="SpoU-like_TrmH"/>
    <property type="match status" value="1"/>
</dbReference>
<dbReference type="EMBL" id="AE006470">
    <property type="protein sequence ID" value="AAM72114.1"/>
    <property type="molecule type" value="Genomic_DNA"/>
</dbReference>
<dbReference type="InterPro" id="IPR001537">
    <property type="entry name" value="SpoU_MeTrfase"/>
</dbReference>
<dbReference type="Proteomes" id="UP000001007">
    <property type="component" value="Chromosome"/>
</dbReference>
<evidence type="ECO:0000256" key="2">
    <source>
        <dbReference type="ARBA" id="ARBA00022603"/>
    </source>
</evidence>
<dbReference type="Pfam" id="PF12105">
    <property type="entry name" value="SpoU_methylas_C"/>
    <property type="match status" value="1"/>
</dbReference>
<feature type="binding site" evidence="7">
    <location>
        <position position="162"/>
    </location>
    <ligand>
        <name>S-adenosyl-L-methionine</name>
        <dbReference type="ChEBI" id="CHEBI:59789"/>
    </ligand>
</feature>
<feature type="domain" description="RNA methyltransferase SpoU/TrmH type C-terminal" evidence="9">
    <location>
        <begin position="177"/>
        <end position="226"/>
    </location>
</feature>
<keyword evidence="2 7" id="KW-0489">Methyltransferase</keyword>
<gene>
    <name evidence="10" type="primary">spoU</name>
    <name evidence="7" type="synonym">trmH</name>
    <name evidence="10" type="ordered locus">CT0879</name>
</gene>
<keyword evidence="5 7" id="KW-0819">tRNA processing</keyword>
<dbReference type="HOGENOM" id="CLU_021322_4_2_10"/>
<feature type="binding site" evidence="7">
    <location>
        <position position="153"/>
    </location>
    <ligand>
        <name>S-adenosyl-L-methionine</name>
        <dbReference type="ChEBI" id="CHEBI:59789"/>
    </ligand>
</feature>
<protein>
    <recommendedName>
        <fullName evidence="7">tRNA (guanosine(18)-2'-O)-methyltransferase</fullName>
        <ecNumber evidence="7">2.1.1.34</ecNumber>
    </recommendedName>
    <alternativeName>
        <fullName evidence="7">tRNA [Gm18] methyltransferase</fullName>
    </alternativeName>
</protein>
<evidence type="ECO:0000256" key="6">
    <source>
        <dbReference type="ARBA" id="ARBA00022884"/>
    </source>
</evidence>
<keyword evidence="11" id="KW-1185">Reference proteome</keyword>
<dbReference type="PANTHER" id="PTHR43453:SF1">
    <property type="entry name" value="TRNA_RRNA METHYLTRANSFERASE SPOU TYPE DOMAIN-CONTAINING PROTEIN"/>
    <property type="match status" value="1"/>
</dbReference>
<dbReference type="EnsemblBacteria" id="AAM72114">
    <property type="protein sequence ID" value="AAM72114"/>
    <property type="gene ID" value="CT0879"/>
</dbReference>
<evidence type="ECO:0000259" key="8">
    <source>
        <dbReference type="Pfam" id="PF00588"/>
    </source>
</evidence>
<evidence type="ECO:0000313" key="10">
    <source>
        <dbReference type="EMBL" id="AAM72114.1"/>
    </source>
</evidence>